<dbReference type="EMBL" id="CP037452">
    <property type="protein sequence ID" value="QDV51969.1"/>
    <property type="molecule type" value="Genomic_DNA"/>
</dbReference>
<dbReference type="SUPFAM" id="SSF48371">
    <property type="entry name" value="ARM repeat"/>
    <property type="match status" value="1"/>
</dbReference>
<evidence type="ECO:0000259" key="8">
    <source>
        <dbReference type="PROSITE" id="PS51007"/>
    </source>
</evidence>
<dbReference type="SUPFAM" id="SSF46626">
    <property type="entry name" value="Cytochrome c"/>
    <property type="match status" value="2"/>
</dbReference>
<dbReference type="PANTHER" id="PTHR33546">
    <property type="entry name" value="LARGE, MULTIFUNCTIONAL SECRETED PROTEIN-RELATED"/>
    <property type="match status" value="1"/>
</dbReference>
<dbReference type="InterPro" id="IPR008979">
    <property type="entry name" value="Galactose-bd-like_sf"/>
</dbReference>
<keyword evidence="3 4" id="KW-0408">Iron</keyword>
<dbReference type="GO" id="GO:0009055">
    <property type="term" value="F:electron transfer activity"/>
    <property type="evidence" value="ECO:0007669"/>
    <property type="project" value="InterPro"/>
</dbReference>
<proteinExistence type="predicted"/>
<dbReference type="InterPro" id="IPR009056">
    <property type="entry name" value="Cyt_c-like_dom"/>
</dbReference>
<dbReference type="InterPro" id="IPR016024">
    <property type="entry name" value="ARM-type_fold"/>
</dbReference>
<protein>
    <submittedName>
        <fullName evidence="9">F5/8 type C domain protein</fullName>
    </submittedName>
</protein>
<feature type="region of interest" description="Disordered" evidence="5">
    <location>
        <begin position="175"/>
        <end position="199"/>
    </location>
</feature>
<dbReference type="AlphaFoldDB" id="A0A518IFV1"/>
<dbReference type="Pfam" id="PF23500">
    <property type="entry name" value="DUF7133"/>
    <property type="match status" value="1"/>
</dbReference>
<evidence type="ECO:0000256" key="6">
    <source>
        <dbReference type="SAM" id="SignalP"/>
    </source>
</evidence>
<dbReference type="OrthoDB" id="230287at2"/>
<dbReference type="GO" id="GO:0020037">
    <property type="term" value="F:heme binding"/>
    <property type="evidence" value="ECO:0007669"/>
    <property type="project" value="InterPro"/>
</dbReference>
<gene>
    <name evidence="9" type="ORF">Enr17x_40280</name>
</gene>
<keyword evidence="2 4" id="KW-0479">Metal-binding</keyword>
<evidence type="ECO:0000313" key="9">
    <source>
        <dbReference type="EMBL" id="QDV51969.1"/>
    </source>
</evidence>
<keyword evidence="6" id="KW-0732">Signal</keyword>
<dbReference type="InterPro" id="IPR013427">
    <property type="entry name" value="Haem-bd_dom_put"/>
</dbReference>
<keyword evidence="10" id="KW-1185">Reference proteome</keyword>
<evidence type="ECO:0000259" key="7">
    <source>
        <dbReference type="PROSITE" id="PS50022"/>
    </source>
</evidence>
<evidence type="ECO:0000313" key="10">
    <source>
        <dbReference type="Proteomes" id="UP000318313"/>
    </source>
</evidence>
<name>A0A518IFV1_9PLAN</name>
<keyword evidence="1 4" id="KW-0349">Heme</keyword>
<dbReference type="Gene3D" id="1.25.10.10">
    <property type="entry name" value="Leucine-rich Repeat Variant"/>
    <property type="match status" value="1"/>
</dbReference>
<sequence length="1023" mass="113319" precursor="true">MKSCLIVLAFLLCLPVSSEAADVSKPDKHVGNYRRGRALFAQRGCAACHAVDGKTVSLGPDLTKPEKPLTRQEFLESINEPSKQIKKGFEAYSILLESGKVLTGRITKQTDDAVTVLIPDNQFVKEQTIPRSEIEELVKQSVSVMPKGLLKGVPESQVSDLLAYLASVGDPKFTPPPRATIPAKQPGVMRDPEDADSTFYSPEESMKRIHLAPGYRLELVAAEPMIEEPVLCVWDGNGRMYVAEMRTYMQDADGIDQDLPRSRVSMLEDTDGDGRMDKVSRFVDNMVLPRMILPLDDRIIVNETYTEDYYSYRDTNGDGVADEKILLYPGGKAGGNLEHQNSALTWGIDNWIYTARLGARRHRFRKGKWESERIYGDNGQWGLAMDDVGRFFLSAAGGEKPAYGFQQLPQYGRLNLPGELEPNFEAVYPIVKMVDVQGGLGRVDKERGGLNRFTGCAGQSIYRGDQLPDDFKGDYILPEPVGRLVRRAKVTQIDGKTVLSNAYENSEFIASTDKNFRPLWSATGPDGCLYLVDMYRGIIQEGNWTRKGSYLRGVIDKEGFAKNIGRGRIYRVVHETTNRQPPPKLLDKTTAQLVEELSHPNGWRRDTAQKLIVLRNDKSVVPALIILARTGTSPLGRMHALWTLDGLDMISKPMILAALGDDDPRVKQAGMRVSESRLAGDPDLVKKVADAGYDNDIGVVVQAVNSLRYAKSDLGRQLISEFAAAYAENDLVLVSAQASLRYREGGNQPVFANLDAKTLEQMKQGYQTYTLLCIRCHGHDGKGALSSDGLQLAPSLAKSPRLLANPELPARILLHGLKGPIEGKKYPGLMESMKRQDDAWIASALTYVRNSFGNNGSAVTVEDVARVRSMTQDRTQPYTIEELSEFLPVSLDIMKTWKLSASHGGEHVGAAIDGNSDSRYSTNESMKPGMWFSIDMQQPYSVTSILLDTQKSRGDYPRGYAVSISDDGKTWSEPIIEGKATTAITDIPFPKGVSTRFVKIEQTGQHGLFWSIHELKVYGKPTE</sequence>
<dbReference type="KEGG" id="gfm:Enr17x_40280"/>
<feature type="signal peptide" evidence="6">
    <location>
        <begin position="1"/>
        <end position="20"/>
    </location>
</feature>
<organism evidence="9 10">
    <name type="scientific">Gimesia fumaroli</name>
    <dbReference type="NCBI Taxonomy" id="2527976"/>
    <lineage>
        <taxon>Bacteria</taxon>
        <taxon>Pseudomonadati</taxon>
        <taxon>Planctomycetota</taxon>
        <taxon>Planctomycetia</taxon>
        <taxon>Planctomycetales</taxon>
        <taxon>Planctomycetaceae</taxon>
        <taxon>Gimesia</taxon>
    </lineage>
</organism>
<evidence type="ECO:0000256" key="5">
    <source>
        <dbReference type="SAM" id="MobiDB-lite"/>
    </source>
</evidence>
<feature type="domain" description="Cytochrome c" evidence="8">
    <location>
        <begin position="31"/>
        <end position="169"/>
    </location>
</feature>
<dbReference type="Gene3D" id="1.10.760.10">
    <property type="entry name" value="Cytochrome c-like domain"/>
    <property type="match status" value="2"/>
</dbReference>
<dbReference type="InterPro" id="IPR055557">
    <property type="entry name" value="DUF7133"/>
</dbReference>
<dbReference type="NCBIfam" id="TIGR02603">
    <property type="entry name" value="CxxCH_TIGR02603"/>
    <property type="match status" value="1"/>
</dbReference>
<accession>A0A518IFV1</accession>
<dbReference type="PANTHER" id="PTHR33546:SF1">
    <property type="entry name" value="LARGE, MULTIFUNCTIONAL SECRETED PROTEIN"/>
    <property type="match status" value="1"/>
</dbReference>
<dbReference type="PROSITE" id="PS51007">
    <property type="entry name" value="CYTC"/>
    <property type="match status" value="2"/>
</dbReference>
<feature type="domain" description="F5/8 type C" evidence="7">
    <location>
        <begin position="875"/>
        <end position="1020"/>
    </location>
</feature>
<dbReference type="SUPFAM" id="SSF49785">
    <property type="entry name" value="Galactose-binding domain-like"/>
    <property type="match status" value="1"/>
</dbReference>
<evidence type="ECO:0000256" key="2">
    <source>
        <dbReference type="ARBA" id="ARBA00022723"/>
    </source>
</evidence>
<dbReference type="InterPro" id="IPR036909">
    <property type="entry name" value="Cyt_c-like_dom_sf"/>
</dbReference>
<dbReference type="InterPro" id="IPR000421">
    <property type="entry name" value="FA58C"/>
</dbReference>
<dbReference type="PROSITE" id="PS50022">
    <property type="entry name" value="FA58C_3"/>
    <property type="match status" value="1"/>
</dbReference>
<dbReference type="Proteomes" id="UP000318313">
    <property type="component" value="Chromosome"/>
</dbReference>
<dbReference type="GO" id="GO:0046872">
    <property type="term" value="F:metal ion binding"/>
    <property type="evidence" value="ECO:0007669"/>
    <property type="project" value="UniProtKB-KW"/>
</dbReference>
<dbReference type="Pfam" id="PF00754">
    <property type="entry name" value="F5_F8_type_C"/>
    <property type="match status" value="1"/>
</dbReference>
<dbReference type="Pfam" id="PF00034">
    <property type="entry name" value="Cytochrom_C"/>
    <property type="match status" value="1"/>
</dbReference>
<dbReference type="InterPro" id="IPR011989">
    <property type="entry name" value="ARM-like"/>
</dbReference>
<feature type="domain" description="Cytochrome c" evidence="8">
    <location>
        <begin position="760"/>
        <end position="852"/>
    </location>
</feature>
<evidence type="ECO:0000256" key="4">
    <source>
        <dbReference type="PROSITE-ProRule" id="PRU00433"/>
    </source>
</evidence>
<dbReference type="RefSeq" id="WP_145311349.1">
    <property type="nucleotide sequence ID" value="NZ_CP037452.1"/>
</dbReference>
<dbReference type="Gene3D" id="2.60.120.260">
    <property type="entry name" value="Galactose-binding domain-like"/>
    <property type="match status" value="1"/>
</dbReference>
<feature type="chain" id="PRO_5021821438" evidence="6">
    <location>
        <begin position="21"/>
        <end position="1023"/>
    </location>
</feature>
<evidence type="ECO:0000256" key="3">
    <source>
        <dbReference type="ARBA" id="ARBA00023004"/>
    </source>
</evidence>
<evidence type="ECO:0000256" key="1">
    <source>
        <dbReference type="ARBA" id="ARBA00022617"/>
    </source>
</evidence>
<reference evidence="9 10" key="1">
    <citation type="submission" date="2019-03" db="EMBL/GenBank/DDBJ databases">
        <title>Deep-cultivation of Planctomycetes and their phenomic and genomic characterization uncovers novel biology.</title>
        <authorList>
            <person name="Wiegand S."/>
            <person name="Jogler M."/>
            <person name="Boedeker C."/>
            <person name="Pinto D."/>
            <person name="Vollmers J."/>
            <person name="Rivas-Marin E."/>
            <person name="Kohn T."/>
            <person name="Peeters S.H."/>
            <person name="Heuer A."/>
            <person name="Rast P."/>
            <person name="Oberbeckmann S."/>
            <person name="Bunk B."/>
            <person name="Jeske O."/>
            <person name="Meyerdierks A."/>
            <person name="Storesund J.E."/>
            <person name="Kallscheuer N."/>
            <person name="Luecker S."/>
            <person name="Lage O.M."/>
            <person name="Pohl T."/>
            <person name="Merkel B.J."/>
            <person name="Hornburger P."/>
            <person name="Mueller R.-W."/>
            <person name="Bruemmer F."/>
            <person name="Labrenz M."/>
            <person name="Spormann A.M."/>
            <person name="Op den Camp H."/>
            <person name="Overmann J."/>
            <person name="Amann R."/>
            <person name="Jetten M.S.M."/>
            <person name="Mascher T."/>
            <person name="Medema M.H."/>
            <person name="Devos D.P."/>
            <person name="Kaster A.-K."/>
            <person name="Ovreas L."/>
            <person name="Rohde M."/>
            <person name="Galperin M.Y."/>
            <person name="Jogler C."/>
        </authorList>
    </citation>
    <scope>NUCLEOTIDE SEQUENCE [LARGE SCALE GENOMIC DNA]</scope>
    <source>
        <strain evidence="9 10">Enr17</strain>
    </source>
</reference>